<accession>A0ABX1TI50</accession>
<dbReference type="RefSeq" id="WP_169247710.1">
    <property type="nucleotide sequence ID" value="NZ_SPMZ01000012.1"/>
</dbReference>
<reference evidence="1 2" key="1">
    <citation type="submission" date="2019-03" db="EMBL/GenBank/DDBJ databases">
        <title>Metabolic reconstructions from genomes of highly enriched 'Candidatus Accumulibacter' and 'Candidatus Competibacter' bioreactor populations.</title>
        <authorList>
            <person name="Annavajhala M.K."/>
            <person name="Welles L."/>
            <person name="Abbas B."/>
            <person name="Sorokin D."/>
            <person name="Park H."/>
            <person name="Van Loosdrecht M."/>
            <person name="Chandran K."/>
        </authorList>
    </citation>
    <scope>NUCLEOTIDE SEQUENCE [LARGE SCALE GENOMIC DNA]</scope>
    <source>
        <strain evidence="1 2">SBR_G</strain>
    </source>
</reference>
<sequence length="661" mass="73179">MLNGCSDSQGQANAQVAKASTVATTIGYPQGDFRSPLTFGNPYAHIPAQCHIETSRGTQNACLFCHTNGAYRAGLGNNFPQAGAEPRLGDLQLEYSFTPFSPFTPSPSRNPWENTLTPEKLREAVTALGIDPQTWDMESYIRQDNWRAAFAQRPGDPRDWDGGVETSFRLFPGLDPADLPADADGFVRSDTASHGFFQDGAGRWITGWLAVNFMPYGIFTPMTGSVSGIYIRLPKSFMQREDGGFDLEVYTRNLDLVERAIQDRLREEDGETYRGAAQAIALERGLYPVGTEFAHPLHYVDVVADGRDLTVSPYPGTRARRVKEVRYMYKWKAFHPSQFRPGVKEEGAPVYGNDEQGWVDNGVGWYLAGYIEDQSGALRPQNREELTQCIGCHSGIVATEFPQFTSGTGNTVDSTWALPRKFPGELGWREMDYLRYFAQADASPDQTPGIAQLGDPLNRGLNKGEFRHFLDNVVGVSLYGDMPAAIERFLAAAIQPAKGYASAWPALDTSSVSAFQDSQAERQRLLREFTARGGYLTADGAIRGELLYPPRGDALAAARRYRQVVVTQRYDKGKDVFPETPVTYRYFREEAEGFAHQDGQPYGVGEVITDRPVDLSDPALISYGVGIAETLNDPERSFEAGGTYFPDYLPLLAEPLHFEGD</sequence>
<dbReference type="Proteomes" id="UP000760480">
    <property type="component" value="Unassembled WGS sequence"/>
</dbReference>
<evidence type="ECO:0000313" key="2">
    <source>
        <dbReference type="Proteomes" id="UP000760480"/>
    </source>
</evidence>
<proteinExistence type="predicted"/>
<protein>
    <recommendedName>
        <fullName evidence="3">Cytochrome c domain-containing protein</fullName>
    </recommendedName>
</protein>
<evidence type="ECO:0000313" key="1">
    <source>
        <dbReference type="EMBL" id="NMQ18451.1"/>
    </source>
</evidence>
<evidence type="ECO:0008006" key="3">
    <source>
        <dbReference type="Google" id="ProtNLM"/>
    </source>
</evidence>
<organism evidence="1 2">
    <name type="scientific">Candidatus Competibacter phosphatis</name>
    <dbReference type="NCBI Taxonomy" id="221280"/>
    <lineage>
        <taxon>Bacteria</taxon>
        <taxon>Pseudomonadati</taxon>
        <taxon>Pseudomonadota</taxon>
        <taxon>Gammaproteobacteria</taxon>
        <taxon>Candidatus Competibacteraceae</taxon>
        <taxon>Candidatus Competibacter</taxon>
    </lineage>
</organism>
<name>A0ABX1TI50_9GAMM</name>
<comment type="caution">
    <text evidence="1">The sequence shown here is derived from an EMBL/GenBank/DDBJ whole genome shotgun (WGS) entry which is preliminary data.</text>
</comment>
<dbReference type="EMBL" id="SPMZ01000012">
    <property type="protein sequence ID" value="NMQ18451.1"/>
    <property type="molecule type" value="Genomic_DNA"/>
</dbReference>
<gene>
    <name evidence="1" type="ORF">E4P82_04120</name>
</gene>
<keyword evidence="2" id="KW-1185">Reference proteome</keyword>